<evidence type="ECO:0000259" key="4">
    <source>
        <dbReference type="Pfam" id="PF00176"/>
    </source>
</evidence>
<evidence type="ECO:0000256" key="2">
    <source>
        <dbReference type="ARBA" id="ARBA00022801"/>
    </source>
</evidence>
<dbReference type="GO" id="GO:0008094">
    <property type="term" value="F:ATP-dependent activity, acting on DNA"/>
    <property type="evidence" value="ECO:0007669"/>
    <property type="project" value="TreeGrafter"/>
</dbReference>
<comment type="caution">
    <text evidence="5">The sequence shown here is derived from an EMBL/GenBank/DDBJ whole genome shotgun (WGS) entry which is preliminary data.</text>
</comment>
<evidence type="ECO:0000313" key="6">
    <source>
        <dbReference type="Proteomes" id="UP000765509"/>
    </source>
</evidence>
<dbReference type="InterPro" id="IPR038718">
    <property type="entry name" value="SNF2-like_sf"/>
</dbReference>
<accession>A0A9Q3JBN3</accession>
<dbReference type="Gene3D" id="3.40.50.10810">
    <property type="entry name" value="Tandem AAA-ATPase domain"/>
    <property type="match status" value="1"/>
</dbReference>
<dbReference type="InterPro" id="IPR027417">
    <property type="entry name" value="P-loop_NTPase"/>
</dbReference>
<dbReference type="GO" id="GO:0005634">
    <property type="term" value="C:nucleus"/>
    <property type="evidence" value="ECO:0007669"/>
    <property type="project" value="TreeGrafter"/>
</dbReference>
<reference evidence="5" key="1">
    <citation type="submission" date="2021-03" db="EMBL/GenBank/DDBJ databases">
        <title>Draft genome sequence of rust myrtle Austropuccinia psidii MF-1, a brazilian biotype.</title>
        <authorList>
            <person name="Quecine M.C."/>
            <person name="Pachon D.M.R."/>
            <person name="Bonatelli M.L."/>
            <person name="Correr F.H."/>
            <person name="Franceschini L.M."/>
            <person name="Leite T.F."/>
            <person name="Margarido G.R.A."/>
            <person name="Almeida C.A."/>
            <person name="Ferrarezi J.A."/>
            <person name="Labate C.A."/>
        </authorList>
    </citation>
    <scope>NUCLEOTIDE SEQUENCE</scope>
    <source>
        <strain evidence="5">MF-1</strain>
    </source>
</reference>
<evidence type="ECO:0000256" key="1">
    <source>
        <dbReference type="ARBA" id="ARBA00022741"/>
    </source>
</evidence>
<dbReference type="SUPFAM" id="SSF52540">
    <property type="entry name" value="P-loop containing nucleoside triphosphate hydrolases"/>
    <property type="match status" value="1"/>
</dbReference>
<dbReference type="PANTHER" id="PTHR45626">
    <property type="entry name" value="TRANSCRIPTION TERMINATION FACTOR 2-RELATED"/>
    <property type="match status" value="1"/>
</dbReference>
<sequence length="191" mass="21026">MTPPHSTIITPLLHHQKTGLAFLCNQEIPNGQSAHQPWAISPPGSTFNARNIITNTVVSSFELLLTNTPLGGLLVDDMVLGTTIKAIALIGTSKERLITNPHCSTPTMIIFPPCLITNWQSEISKHAQAGALQAKIYHGPTCHSLSKANILKCDIIITSYNTITQEFKQYHTSTSFIFKINWHCIILDEAQ</sequence>
<dbReference type="GO" id="GO:0006281">
    <property type="term" value="P:DNA repair"/>
    <property type="evidence" value="ECO:0007669"/>
    <property type="project" value="TreeGrafter"/>
</dbReference>
<dbReference type="GO" id="GO:0005524">
    <property type="term" value="F:ATP binding"/>
    <property type="evidence" value="ECO:0007669"/>
    <property type="project" value="UniProtKB-KW"/>
</dbReference>
<keyword evidence="1" id="KW-0547">Nucleotide-binding</keyword>
<dbReference type="Proteomes" id="UP000765509">
    <property type="component" value="Unassembled WGS sequence"/>
</dbReference>
<keyword evidence="2" id="KW-0378">Hydrolase</keyword>
<organism evidence="5 6">
    <name type="scientific">Austropuccinia psidii MF-1</name>
    <dbReference type="NCBI Taxonomy" id="1389203"/>
    <lineage>
        <taxon>Eukaryota</taxon>
        <taxon>Fungi</taxon>
        <taxon>Dikarya</taxon>
        <taxon>Basidiomycota</taxon>
        <taxon>Pucciniomycotina</taxon>
        <taxon>Pucciniomycetes</taxon>
        <taxon>Pucciniales</taxon>
        <taxon>Sphaerophragmiaceae</taxon>
        <taxon>Austropuccinia</taxon>
    </lineage>
</organism>
<dbReference type="Pfam" id="PF00176">
    <property type="entry name" value="SNF2-rel_dom"/>
    <property type="match status" value="1"/>
</dbReference>
<dbReference type="InterPro" id="IPR050628">
    <property type="entry name" value="SNF2_RAD54_helicase_TF"/>
</dbReference>
<evidence type="ECO:0000313" key="5">
    <source>
        <dbReference type="EMBL" id="MBW0558939.1"/>
    </source>
</evidence>
<dbReference type="OrthoDB" id="448448at2759"/>
<feature type="domain" description="SNF2 N-terminal" evidence="4">
    <location>
        <begin position="15"/>
        <end position="191"/>
    </location>
</feature>
<proteinExistence type="predicted"/>
<evidence type="ECO:0000256" key="3">
    <source>
        <dbReference type="ARBA" id="ARBA00022840"/>
    </source>
</evidence>
<dbReference type="InterPro" id="IPR000330">
    <property type="entry name" value="SNF2_N"/>
</dbReference>
<dbReference type="GO" id="GO:0016787">
    <property type="term" value="F:hydrolase activity"/>
    <property type="evidence" value="ECO:0007669"/>
    <property type="project" value="UniProtKB-KW"/>
</dbReference>
<protein>
    <recommendedName>
        <fullName evidence="4">SNF2 N-terminal domain-containing protein</fullName>
    </recommendedName>
</protein>
<name>A0A9Q3JBN3_9BASI</name>
<dbReference type="AlphaFoldDB" id="A0A9Q3JBN3"/>
<dbReference type="EMBL" id="AVOT02067389">
    <property type="protein sequence ID" value="MBW0558939.1"/>
    <property type="molecule type" value="Genomic_DNA"/>
</dbReference>
<gene>
    <name evidence="5" type="ORF">O181_098654</name>
</gene>
<keyword evidence="6" id="KW-1185">Reference proteome</keyword>
<keyword evidence="3" id="KW-0067">ATP-binding</keyword>